<dbReference type="SUPFAM" id="SSF50969">
    <property type="entry name" value="YVTN repeat-like/Quinoprotein amine dehydrogenase"/>
    <property type="match status" value="1"/>
</dbReference>
<dbReference type="Gene3D" id="2.130.10.10">
    <property type="entry name" value="YVTN repeat-like/Quinoprotein amine dehydrogenase"/>
    <property type="match status" value="1"/>
</dbReference>
<name>A0A0F9XLB5_9ZZZZ</name>
<gene>
    <name evidence="1" type="ORF">LCGC14_0128880</name>
</gene>
<dbReference type="InterPro" id="IPR011044">
    <property type="entry name" value="Quino_amine_DH_bsu"/>
</dbReference>
<protein>
    <submittedName>
        <fullName evidence="1">Uncharacterized protein</fullName>
    </submittedName>
</protein>
<evidence type="ECO:0000313" key="1">
    <source>
        <dbReference type="EMBL" id="KKO00122.1"/>
    </source>
</evidence>
<dbReference type="EMBL" id="LAZR01000042">
    <property type="protein sequence ID" value="KKO00122.1"/>
    <property type="molecule type" value="Genomic_DNA"/>
</dbReference>
<reference evidence="1" key="1">
    <citation type="journal article" date="2015" name="Nature">
        <title>Complex archaea that bridge the gap between prokaryotes and eukaryotes.</title>
        <authorList>
            <person name="Spang A."/>
            <person name="Saw J.H."/>
            <person name="Jorgensen S.L."/>
            <person name="Zaremba-Niedzwiedzka K."/>
            <person name="Martijn J."/>
            <person name="Lind A.E."/>
            <person name="van Eijk R."/>
            <person name="Schleper C."/>
            <person name="Guy L."/>
            <person name="Ettema T.J."/>
        </authorList>
    </citation>
    <scope>NUCLEOTIDE SEQUENCE</scope>
</reference>
<proteinExistence type="predicted"/>
<dbReference type="InterPro" id="IPR015943">
    <property type="entry name" value="WD40/YVTN_repeat-like_dom_sf"/>
</dbReference>
<organism evidence="1">
    <name type="scientific">marine sediment metagenome</name>
    <dbReference type="NCBI Taxonomy" id="412755"/>
    <lineage>
        <taxon>unclassified sequences</taxon>
        <taxon>metagenomes</taxon>
        <taxon>ecological metagenomes</taxon>
    </lineage>
</organism>
<comment type="caution">
    <text evidence="1">The sequence shown here is derived from an EMBL/GenBank/DDBJ whole genome shotgun (WGS) entry which is preliminary data.</text>
</comment>
<accession>A0A0F9XLB5</accession>
<dbReference type="AlphaFoldDB" id="A0A0F9XLB5"/>
<sequence length="625" mass="71491">MEGPNTDDITVTLNSFTEGDTINIDRRMYYTINALPEQFGFATEVLLDNKRISSNSQSNSGEFTVQPSFYEDGEHTIRIVHELSSGTGSIAEQLQMERITVFKDFKFIIKREPSQPPSITSVITENGSIRVSWENRGDLDYKDAYLSIQFPEYESRIPITEEFLDQENYIDTYTVLFPLDTNRPEREDRSNVTYSIIFTSEYVELIGEGSTLQHDPSWITITMSFVDIEHYRLTWPQHPLYANFGSYEVYLRTDWSSEAYNFSASTQGGSELVDAPYSFGADYFGSLFPETDYDPYIPSYNFKPILDEASFGLIPNIDQYFGQNFIFNPSTQRYYLIAAESNAVGSNQGISIFEYSQDFNLINKTVLYHRGSLNQVNALGFELDPISNNFYLEIIHRGDDFQLVYETMELDKNNLSTIRAYAAENKTSFQLRGKILKTWDYQTKTLTLTNTETNEVFYTYYNQDNNSVTISYLSNDGKYIFIRQGDDYAIYEITNNTLIRRASLPESPGYSFSTKRYSLDIYNDTLYYATANNTIEVIDLLSGQTLTTIPYSAGNNNRSVSYDPISNNLLLVQGELGFLADISTNELSSFSYESDKGNSGLGSDYYLWLTNGKLIHSKGIYVDIE</sequence>